<name>A0A4Z2HXQ1_9TELE</name>
<comment type="caution">
    <text evidence="1">The sequence shown here is derived from an EMBL/GenBank/DDBJ whole genome shotgun (WGS) entry which is preliminary data.</text>
</comment>
<accession>A0A4Z2HXQ1</accession>
<dbReference type="Proteomes" id="UP000314294">
    <property type="component" value="Unassembled WGS sequence"/>
</dbReference>
<organism evidence="1 2">
    <name type="scientific">Liparis tanakae</name>
    <name type="common">Tanaka's snailfish</name>
    <dbReference type="NCBI Taxonomy" id="230148"/>
    <lineage>
        <taxon>Eukaryota</taxon>
        <taxon>Metazoa</taxon>
        <taxon>Chordata</taxon>
        <taxon>Craniata</taxon>
        <taxon>Vertebrata</taxon>
        <taxon>Euteleostomi</taxon>
        <taxon>Actinopterygii</taxon>
        <taxon>Neopterygii</taxon>
        <taxon>Teleostei</taxon>
        <taxon>Neoteleostei</taxon>
        <taxon>Acanthomorphata</taxon>
        <taxon>Eupercaria</taxon>
        <taxon>Perciformes</taxon>
        <taxon>Cottioidei</taxon>
        <taxon>Cottales</taxon>
        <taxon>Liparidae</taxon>
        <taxon>Liparis</taxon>
    </lineage>
</organism>
<proteinExistence type="predicted"/>
<dbReference type="EMBL" id="SRLO01000163">
    <property type="protein sequence ID" value="TNN70477.1"/>
    <property type="molecule type" value="Genomic_DNA"/>
</dbReference>
<reference evidence="1 2" key="1">
    <citation type="submission" date="2019-03" db="EMBL/GenBank/DDBJ databases">
        <title>First draft genome of Liparis tanakae, snailfish: a comprehensive survey of snailfish specific genes.</title>
        <authorList>
            <person name="Kim W."/>
            <person name="Song I."/>
            <person name="Jeong J.-H."/>
            <person name="Kim D."/>
            <person name="Kim S."/>
            <person name="Ryu S."/>
            <person name="Song J.Y."/>
            <person name="Lee S.K."/>
        </authorList>
    </citation>
    <scope>NUCLEOTIDE SEQUENCE [LARGE SCALE GENOMIC DNA]</scope>
    <source>
        <tissue evidence="1">Muscle</tissue>
    </source>
</reference>
<evidence type="ECO:0000313" key="1">
    <source>
        <dbReference type="EMBL" id="TNN70477.1"/>
    </source>
</evidence>
<sequence length="62" mass="6558">MKLGEEDIFEDSLQGAEARWGYSAGIQQVSVGYSGVSEGLCGLTNRSTSLSRGETFSVLIAV</sequence>
<gene>
    <name evidence="1" type="ORF">EYF80_019354</name>
</gene>
<dbReference type="AlphaFoldDB" id="A0A4Z2HXQ1"/>
<protein>
    <submittedName>
        <fullName evidence="1">Uncharacterized protein</fullName>
    </submittedName>
</protein>
<keyword evidence="2" id="KW-1185">Reference proteome</keyword>
<evidence type="ECO:0000313" key="2">
    <source>
        <dbReference type="Proteomes" id="UP000314294"/>
    </source>
</evidence>